<sequence length="99" mass="11606">MTPFPVEVFCEILKYNDHKTLFSCLLTSRKLCEITVNFESPKLVRTLILGLGSKRSVEQLIPKNQQNLLFNYAQYITSNVDVIHFMHPMELVFNYFFQA</sequence>
<gene>
    <name evidence="1" type="ORF">C2G38_2234014</name>
</gene>
<dbReference type="SUPFAM" id="SSF81383">
    <property type="entry name" value="F-box domain"/>
    <property type="match status" value="1"/>
</dbReference>
<dbReference type="AlphaFoldDB" id="A0A397TSX3"/>
<accession>A0A397TSX3</accession>
<comment type="caution">
    <text evidence="1">The sequence shown here is derived from an EMBL/GenBank/DDBJ whole genome shotgun (WGS) entry which is preliminary data.</text>
</comment>
<evidence type="ECO:0000313" key="2">
    <source>
        <dbReference type="Proteomes" id="UP000266673"/>
    </source>
</evidence>
<keyword evidence="2" id="KW-1185">Reference proteome</keyword>
<reference evidence="1 2" key="1">
    <citation type="submission" date="2018-06" db="EMBL/GenBank/DDBJ databases">
        <title>Comparative genomics reveals the genomic features of Rhizophagus irregularis, R. cerebriforme, R. diaphanum and Gigaspora rosea, and their symbiotic lifestyle signature.</title>
        <authorList>
            <person name="Morin E."/>
            <person name="San Clemente H."/>
            <person name="Chen E.C.H."/>
            <person name="De La Providencia I."/>
            <person name="Hainaut M."/>
            <person name="Kuo A."/>
            <person name="Kohler A."/>
            <person name="Murat C."/>
            <person name="Tang N."/>
            <person name="Roy S."/>
            <person name="Loubradou J."/>
            <person name="Henrissat B."/>
            <person name="Grigoriev I.V."/>
            <person name="Corradi N."/>
            <person name="Roux C."/>
            <person name="Martin F.M."/>
        </authorList>
    </citation>
    <scope>NUCLEOTIDE SEQUENCE [LARGE SCALE GENOMIC DNA]</scope>
    <source>
        <strain evidence="1 2">DAOM 194757</strain>
    </source>
</reference>
<organism evidence="1 2">
    <name type="scientific">Gigaspora rosea</name>
    <dbReference type="NCBI Taxonomy" id="44941"/>
    <lineage>
        <taxon>Eukaryota</taxon>
        <taxon>Fungi</taxon>
        <taxon>Fungi incertae sedis</taxon>
        <taxon>Mucoromycota</taxon>
        <taxon>Glomeromycotina</taxon>
        <taxon>Glomeromycetes</taxon>
        <taxon>Diversisporales</taxon>
        <taxon>Gigasporaceae</taxon>
        <taxon>Gigaspora</taxon>
    </lineage>
</organism>
<dbReference type="InterPro" id="IPR036047">
    <property type="entry name" value="F-box-like_dom_sf"/>
</dbReference>
<proteinExistence type="predicted"/>
<evidence type="ECO:0000313" key="1">
    <source>
        <dbReference type="EMBL" id="RIB00521.1"/>
    </source>
</evidence>
<evidence type="ECO:0008006" key="3">
    <source>
        <dbReference type="Google" id="ProtNLM"/>
    </source>
</evidence>
<dbReference type="CDD" id="cd09917">
    <property type="entry name" value="F-box_SF"/>
    <property type="match status" value="1"/>
</dbReference>
<name>A0A397TSX3_9GLOM</name>
<dbReference type="EMBL" id="QKWP01004053">
    <property type="protein sequence ID" value="RIB00521.1"/>
    <property type="molecule type" value="Genomic_DNA"/>
</dbReference>
<protein>
    <recommendedName>
        <fullName evidence="3">F-box domain-containing protein</fullName>
    </recommendedName>
</protein>
<dbReference type="Proteomes" id="UP000266673">
    <property type="component" value="Unassembled WGS sequence"/>
</dbReference>